<feature type="compositionally biased region" description="Polar residues" evidence="2">
    <location>
        <begin position="64"/>
        <end position="85"/>
    </location>
</feature>
<reference evidence="3" key="1">
    <citation type="journal article" date="2020" name="Stud. Mycol.">
        <title>101 Dothideomycetes genomes: a test case for predicting lifestyles and emergence of pathogens.</title>
        <authorList>
            <person name="Haridas S."/>
            <person name="Albert R."/>
            <person name="Binder M."/>
            <person name="Bloem J."/>
            <person name="Labutti K."/>
            <person name="Salamov A."/>
            <person name="Andreopoulos B."/>
            <person name="Baker S."/>
            <person name="Barry K."/>
            <person name="Bills G."/>
            <person name="Bluhm B."/>
            <person name="Cannon C."/>
            <person name="Castanera R."/>
            <person name="Culley D."/>
            <person name="Daum C."/>
            <person name="Ezra D."/>
            <person name="Gonzalez J."/>
            <person name="Henrissat B."/>
            <person name="Kuo A."/>
            <person name="Liang C."/>
            <person name="Lipzen A."/>
            <person name="Lutzoni F."/>
            <person name="Magnuson J."/>
            <person name="Mondo S."/>
            <person name="Nolan M."/>
            <person name="Ohm R."/>
            <person name="Pangilinan J."/>
            <person name="Park H.-J."/>
            <person name="Ramirez L."/>
            <person name="Alfaro M."/>
            <person name="Sun H."/>
            <person name="Tritt A."/>
            <person name="Yoshinaga Y."/>
            <person name="Zwiers L.-H."/>
            <person name="Turgeon B."/>
            <person name="Goodwin S."/>
            <person name="Spatafora J."/>
            <person name="Crous P."/>
            <person name="Grigoriev I."/>
        </authorList>
    </citation>
    <scope>NUCLEOTIDE SEQUENCE</scope>
    <source>
        <strain evidence="3">CBS 161.51</strain>
    </source>
</reference>
<dbReference type="SUPFAM" id="SSF55418">
    <property type="entry name" value="eIF4e-like"/>
    <property type="match status" value="1"/>
</dbReference>
<dbReference type="PANTHER" id="PTHR31977">
    <property type="entry name" value="UPF0696 PROTEIN C11ORF68"/>
    <property type="match status" value="1"/>
</dbReference>
<proteinExistence type="inferred from homology"/>
<evidence type="ECO:0000256" key="1">
    <source>
        <dbReference type="ARBA" id="ARBA00010568"/>
    </source>
</evidence>
<feature type="region of interest" description="Disordered" evidence="2">
    <location>
        <begin position="104"/>
        <end position="127"/>
    </location>
</feature>
<keyword evidence="4" id="KW-1185">Reference proteome</keyword>
<dbReference type="Gene3D" id="3.30.760.10">
    <property type="entry name" value="RNA Cap, Translation Initiation Factor Eif4e"/>
    <property type="match status" value="1"/>
</dbReference>
<name>A0A6A5SE79_9PLEO</name>
<accession>A0A6A5SE79</accession>
<protein>
    <submittedName>
        <fullName evidence="3">DUF1917-domain-containing protein</fullName>
    </submittedName>
</protein>
<evidence type="ECO:0000313" key="3">
    <source>
        <dbReference type="EMBL" id="KAF1937858.1"/>
    </source>
</evidence>
<dbReference type="PANTHER" id="PTHR31977:SF1">
    <property type="entry name" value="UPF0696 PROTEIN C11ORF68"/>
    <property type="match status" value="1"/>
</dbReference>
<sequence>MAEDEMVSGEGWISDDSSFYGDQNEQGRQLSFCGNFNIESFWRTHHKDLNTVTMAAGARRRAKVTSTGKASISNKAAPNAGSATSSKLFNMSTIDRIAIEQERLARSGKRKRGASPEPAPTLELFNPLQGRPDAWQLGESVDVFIKRLPPYTTSIFTCPWIWAENPHPNPRDKSAMPRVEDFTSRGTHLLAQSLESRRQIQAKGSHGLRSMVTKLLNQESKALQQRIVDVAMDTHVISGKWMLFPNSTDVTRVWRQVVTGVIDNRLGTTCKVATDDGKDERLICVYTKDFQDADDVLRVLYELNTMGLLNSGKSIYYKPDAYTYLELKGETAAEYGLKASMYNSRSMMAAGRL</sequence>
<dbReference type="EMBL" id="ML976123">
    <property type="protein sequence ID" value="KAF1937858.1"/>
    <property type="molecule type" value="Genomic_DNA"/>
</dbReference>
<dbReference type="Pfam" id="PF08939">
    <property type="entry name" value="Bles03"/>
    <property type="match status" value="1"/>
</dbReference>
<dbReference type="Proteomes" id="UP000800038">
    <property type="component" value="Unassembled WGS sequence"/>
</dbReference>
<comment type="similarity">
    <text evidence="1">Belongs to the UPF0696 family.</text>
</comment>
<dbReference type="OrthoDB" id="10067381at2759"/>
<feature type="region of interest" description="Disordered" evidence="2">
    <location>
        <begin position="56"/>
        <end position="85"/>
    </location>
</feature>
<gene>
    <name evidence="3" type="ORF">EJ02DRAFT_384828</name>
</gene>
<evidence type="ECO:0000313" key="4">
    <source>
        <dbReference type="Proteomes" id="UP000800038"/>
    </source>
</evidence>
<organism evidence="3 4">
    <name type="scientific">Clathrospora elynae</name>
    <dbReference type="NCBI Taxonomy" id="706981"/>
    <lineage>
        <taxon>Eukaryota</taxon>
        <taxon>Fungi</taxon>
        <taxon>Dikarya</taxon>
        <taxon>Ascomycota</taxon>
        <taxon>Pezizomycotina</taxon>
        <taxon>Dothideomycetes</taxon>
        <taxon>Pleosporomycetidae</taxon>
        <taxon>Pleosporales</taxon>
        <taxon>Diademaceae</taxon>
        <taxon>Clathrospora</taxon>
    </lineage>
</organism>
<dbReference type="AlphaFoldDB" id="A0A6A5SE79"/>
<dbReference type="InterPro" id="IPR015034">
    <property type="entry name" value="Bles03"/>
</dbReference>
<evidence type="ECO:0000256" key="2">
    <source>
        <dbReference type="SAM" id="MobiDB-lite"/>
    </source>
</evidence>
<dbReference type="InterPro" id="IPR023398">
    <property type="entry name" value="TIF_eIF4e-like"/>
</dbReference>
<feature type="region of interest" description="Disordered" evidence="2">
    <location>
        <begin position="1"/>
        <end position="20"/>
    </location>
</feature>